<comment type="caution">
    <text evidence="1">The sequence shown here is derived from an EMBL/GenBank/DDBJ whole genome shotgun (WGS) entry which is preliminary data.</text>
</comment>
<dbReference type="AlphaFoldDB" id="A0AAV7LMC1"/>
<gene>
    <name evidence="1" type="ORF">NDU88_001722</name>
</gene>
<organism evidence="1 2">
    <name type="scientific">Pleurodeles waltl</name>
    <name type="common">Iberian ribbed newt</name>
    <dbReference type="NCBI Taxonomy" id="8319"/>
    <lineage>
        <taxon>Eukaryota</taxon>
        <taxon>Metazoa</taxon>
        <taxon>Chordata</taxon>
        <taxon>Craniata</taxon>
        <taxon>Vertebrata</taxon>
        <taxon>Euteleostomi</taxon>
        <taxon>Amphibia</taxon>
        <taxon>Batrachia</taxon>
        <taxon>Caudata</taxon>
        <taxon>Salamandroidea</taxon>
        <taxon>Salamandridae</taxon>
        <taxon>Pleurodelinae</taxon>
        <taxon>Pleurodeles</taxon>
    </lineage>
</organism>
<dbReference type="EMBL" id="JANPWB010000015">
    <property type="protein sequence ID" value="KAJ1088565.1"/>
    <property type="molecule type" value="Genomic_DNA"/>
</dbReference>
<accession>A0AAV7LMC1</accession>
<dbReference type="Proteomes" id="UP001066276">
    <property type="component" value="Chromosome 11"/>
</dbReference>
<evidence type="ECO:0000313" key="1">
    <source>
        <dbReference type="EMBL" id="KAJ1088565.1"/>
    </source>
</evidence>
<evidence type="ECO:0000313" key="2">
    <source>
        <dbReference type="Proteomes" id="UP001066276"/>
    </source>
</evidence>
<proteinExistence type="predicted"/>
<keyword evidence="2" id="KW-1185">Reference proteome</keyword>
<protein>
    <submittedName>
        <fullName evidence="1">Uncharacterized protein</fullName>
    </submittedName>
</protein>
<sequence>MEEEFLHYDDEQEVEEGEIVDDFLGMVKFPWAGARSRCSEDGFAAGARNLRMMQFIRQSIGPSTQEEL</sequence>
<name>A0AAV7LMC1_PLEWA</name>
<reference evidence="1" key="1">
    <citation type="journal article" date="2022" name="bioRxiv">
        <title>Sequencing and chromosome-scale assembly of the giantPleurodeles waltlgenome.</title>
        <authorList>
            <person name="Brown T."/>
            <person name="Elewa A."/>
            <person name="Iarovenko S."/>
            <person name="Subramanian E."/>
            <person name="Araus A.J."/>
            <person name="Petzold A."/>
            <person name="Susuki M."/>
            <person name="Suzuki K.-i.T."/>
            <person name="Hayashi T."/>
            <person name="Toyoda A."/>
            <person name="Oliveira C."/>
            <person name="Osipova E."/>
            <person name="Leigh N.D."/>
            <person name="Simon A."/>
            <person name="Yun M.H."/>
        </authorList>
    </citation>
    <scope>NUCLEOTIDE SEQUENCE</scope>
    <source>
        <strain evidence="1">20211129_DDA</strain>
        <tissue evidence="1">Liver</tissue>
    </source>
</reference>